<proteinExistence type="predicted"/>
<name>A0AAE1T6V5_9LAMI</name>
<evidence type="ECO:0000313" key="1">
    <source>
        <dbReference type="EMBL" id="KAK4382995.1"/>
    </source>
</evidence>
<gene>
    <name evidence="1" type="ORF">Sango_2819100</name>
</gene>
<evidence type="ECO:0000313" key="2">
    <source>
        <dbReference type="Proteomes" id="UP001289374"/>
    </source>
</evidence>
<keyword evidence="2" id="KW-1185">Reference proteome</keyword>
<dbReference type="EMBL" id="JACGWL010000624">
    <property type="protein sequence ID" value="KAK4382995.1"/>
    <property type="molecule type" value="Genomic_DNA"/>
</dbReference>
<comment type="caution">
    <text evidence="1">The sequence shown here is derived from an EMBL/GenBank/DDBJ whole genome shotgun (WGS) entry which is preliminary data.</text>
</comment>
<reference evidence="1" key="1">
    <citation type="submission" date="2020-06" db="EMBL/GenBank/DDBJ databases">
        <authorList>
            <person name="Li T."/>
            <person name="Hu X."/>
            <person name="Zhang T."/>
            <person name="Song X."/>
            <person name="Zhang H."/>
            <person name="Dai N."/>
            <person name="Sheng W."/>
            <person name="Hou X."/>
            <person name="Wei L."/>
        </authorList>
    </citation>
    <scope>NUCLEOTIDE SEQUENCE</scope>
    <source>
        <strain evidence="1">K16</strain>
        <tissue evidence="1">Leaf</tissue>
    </source>
</reference>
<reference evidence="1" key="2">
    <citation type="journal article" date="2024" name="Plant">
        <title>Genomic evolution and insights into agronomic trait innovations of Sesamum species.</title>
        <authorList>
            <person name="Miao H."/>
            <person name="Wang L."/>
            <person name="Qu L."/>
            <person name="Liu H."/>
            <person name="Sun Y."/>
            <person name="Le M."/>
            <person name="Wang Q."/>
            <person name="Wei S."/>
            <person name="Zheng Y."/>
            <person name="Lin W."/>
            <person name="Duan Y."/>
            <person name="Cao H."/>
            <person name="Xiong S."/>
            <person name="Wang X."/>
            <person name="Wei L."/>
            <person name="Li C."/>
            <person name="Ma Q."/>
            <person name="Ju M."/>
            <person name="Zhao R."/>
            <person name="Li G."/>
            <person name="Mu C."/>
            <person name="Tian Q."/>
            <person name="Mei H."/>
            <person name="Zhang T."/>
            <person name="Gao T."/>
            <person name="Zhang H."/>
        </authorList>
    </citation>
    <scope>NUCLEOTIDE SEQUENCE</scope>
    <source>
        <strain evidence="1">K16</strain>
    </source>
</reference>
<dbReference type="Proteomes" id="UP001289374">
    <property type="component" value="Unassembled WGS sequence"/>
</dbReference>
<dbReference type="AlphaFoldDB" id="A0AAE1T6V5"/>
<sequence length="220" mass="24156">MLVQYNVTTHKYAPAVLVGEASTSKANSKRFGCWKTKKGKRKVVTTTAKAEGAPTAPKGNDKGKGKAAKLLTIAWQAWVLKVLGSMGSSCIRQDASGRQTKFEIYVPGKRFPTDSQQDEVLLEESSEAPQQNNATSFKPLVPTDGVPVLLKSTRESRPPERYGFIGLTNPLKGVRPVGCKWVYKRKPRVDSEVTAFKARLVAKKDTLNDLGSILRKPTRP</sequence>
<organism evidence="1 2">
    <name type="scientific">Sesamum angolense</name>
    <dbReference type="NCBI Taxonomy" id="2727404"/>
    <lineage>
        <taxon>Eukaryota</taxon>
        <taxon>Viridiplantae</taxon>
        <taxon>Streptophyta</taxon>
        <taxon>Embryophyta</taxon>
        <taxon>Tracheophyta</taxon>
        <taxon>Spermatophyta</taxon>
        <taxon>Magnoliopsida</taxon>
        <taxon>eudicotyledons</taxon>
        <taxon>Gunneridae</taxon>
        <taxon>Pentapetalae</taxon>
        <taxon>asterids</taxon>
        <taxon>lamiids</taxon>
        <taxon>Lamiales</taxon>
        <taxon>Pedaliaceae</taxon>
        <taxon>Sesamum</taxon>
    </lineage>
</organism>
<protein>
    <submittedName>
        <fullName evidence="1">Uncharacterized protein</fullName>
    </submittedName>
</protein>
<accession>A0AAE1T6V5</accession>